<dbReference type="Pfam" id="PF04471">
    <property type="entry name" value="Mrr_cat"/>
    <property type="match status" value="1"/>
</dbReference>
<dbReference type="AlphaFoldDB" id="A0A414KHK4"/>
<dbReference type="InterPro" id="IPR011335">
    <property type="entry name" value="Restrct_endonuc-II-like"/>
</dbReference>
<comment type="caution">
    <text evidence="2">The sequence shown here is derived from an EMBL/GenBank/DDBJ whole genome shotgun (WGS) entry which is preliminary data.</text>
</comment>
<dbReference type="GO" id="GO:0009307">
    <property type="term" value="P:DNA restriction-modification system"/>
    <property type="evidence" value="ECO:0007669"/>
    <property type="project" value="InterPro"/>
</dbReference>
<dbReference type="InterPro" id="IPR007560">
    <property type="entry name" value="Restrct_endonuc_IV_Mrr"/>
</dbReference>
<accession>A0A414KHK4</accession>
<dbReference type="GO" id="GO:0004519">
    <property type="term" value="F:endonuclease activity"/>
    <property type="evidence" value="ECO:0007669"/>
    <property type="project" value="InterPro"/>
</dbReference>
<dbReference type="GO" id="GO:0003677">
    <property type="term" value="F:DNA binding"/>
    <property type="evidence" value="ECO:0007669"/>
    <property type="project" value="InterPro"/>
</dbReference>
<feature type="domain" description="Restriction endonuclease type IV Mrr" evidence="1">
    <location>
        <begin position="8"/>
        <end position="125"/>
    </location>
</feature>
<sequence>MNIQQYIHSLTDEEFEQLCTEYLTLHYKNKNITIHGTRLKKDGGKDIVGTAQDVPYEIWAECKRHNRALGLEKISKNVILVISKGINELIYFSTSDITRNAVKHVSIVAAKHNFSVTFIYGNRLYQELSILPRFQYGFEKSNEIIKNDLRISRFFSVFEDTEKYTEESELVLQRDNIFYIDIYLTNLYSATVSDVTCTLPKMADIIFHVPEIHNCFNMLQGSNRVIQIRAEVLSSYTVKHIPALTLKYKCNGHTYSQKVPGGYIDPTKLIYYPLVGENVQNFLSSKILPLLKGNGFSPIYMLNITGKSGTGKTRLLSEIINSAKSYNFQTLYCDAKKQNGFEILREFFMCLSGVTLWHWKYQLHIR</sequence>
<dbReference type="Gene3D" id="3.40.1350.10">
    <property type="match status" value="1"/>
</dbReference>
<protein>
    <recommendedName>
        <fullName evidence="1">Restriction endonuclease type IV Mrr domain-containing protein</fullName>
    </recommendedName>
</protein>
<evidence type="ECO:0000313" key="3">
    <source>
        <dbReference type="Proteomes" id="UP000283928"/>
    </source>
</evidence>
<name>A0A414KHK4_9FIRM</name>
<dbReference type="EMBL" id="QSKO01000006">
    <property type="protein sequence ID" value="RHE76222.1"/>
    <property type="molecule type" value="Genomic_DNA"/>
</dbReference>
<dbReference type="InterPro" id="IPR011856">
    <property type="entry name" value="tRNA_endonuc-like_dom_sf"/>
</dbReference>
<gene>
    <name evidence="2" type="ORF">DW723_06120</name>
</gene>
<dbReference type="Proteomes" id="UP000283928">
    <property type="component" value="Unassembled WGS sequence"/>
</dbReference>
<dbReference type="SUPFAM" id="SSF52980">
    <property type="entry name" value="Restriction endonuclease-like"/>
    <property type="match status" value="1"/>
</dbReference>
<proteinExistence type="predicted"/>
<organism evidence="2 3">
    <name type="scientific">Blautia obeum</name>
    <dbReference type="NCBI Taxonomy" id="40520"/>
    <lineage>
        <taxon>Bacteria</taxon>
        <taxon>Bacillati</taxon>
        <taxon>Bacillota</taxon>
        <taxon>Clostridia</taxon>
        <taxon>Lachnospirales</taxon>
        <taxon>Lachnospiraceae</taxon>
        <taxon>Blautia</taxon>
    </lineage>
</organism>
<evidence type="ECO:0000259" key="1">
    <source>
        <dbReference type="Pfam" id="PF04471"/>
    </source>
</evidence>
<reference evidence="2 3" key="1">
    <citation type="submission" date="2018-08" db="EMBL/GenBank/DDBJ databases">
        <title>A genome reference for cultivated species of the human gut microbiota.</title>
        <authorList>
            <person name="Zou Y."/>
            <person name="Xue W."/>
            <person name="Luo G."/>
        </authorList>
    </citation>
    <scope>NUCLEOTIDE SEQUENCE [LARGE SCALE GENOMIC DNA]</scope>
    <source>
        <strain evidence="2 3">AM27-32LB</strain>
    </source>
</reference>
<evidence type="ECO:0000313" key="2">
    <source>
        <dbReference type="EMBL" id="RHE76222.1"/>
    </source>
</evidence>